<dbReference type="GO" id="GO:0043531">
    <property type="term" value="F:ADP binding"/>
    <property type="evidence" value="ECO:0007669"/>
    <property type="project" value="InterPro"/>
</dbReference>
<dbReference type="InterPro" id="IPR042197">
    <property type="entry name" value="Apaf_helical"/>
</dbReference>
<feature type="domain" description="NB-ARC" evidence="6">
    <location>
        <begin position="211"/>
        <end position="377"/>
    </location>
</feature>
<evidence type="ECO:0000313" key="10">
    <source>
        <dbReference type="Proteomes" id="UP000000763"/>
    </source>
</evidence>
<sequence>MAVLKPREVAVGEIGVVVAARRRKLVQLPISTSFVSLIEATAGSKHCPICHLVFLLHMYVPMLIDSISSTLASHLWNPLVARLRYLIEMEENIGKLDNTIKNLEVRKNEIQIRLSISEGKQETCNPEVTEWLQKVAAMETEVNEIKNVQRKRKQLFSYWSKYEIGMQAAKKLKEAEMLHEKGAFKEVSFEVPPYFVQEVPTIPSTEETECNLKEVLQYLKDDNVGILGIWGMGGVGKTTLLRKINNHFLGVTKENYGFDLVVYVVASTASGIGQLQADIAERIGLFLKPGCSINIRASFLLSFLRRKKFLLLIDDLWGYFDLAEAGIPYPNGLNKQKVVLATRSESVCGHMGAHKTIFMECLDQEKAWRLFKEKATEEVISSDVRIESLAKEVAEECGGLPLALATLGRAMSTKRTRHEWALALSYLKKSRIHEIPNMGNTSHIYTRLKLSYDYLQDKQIKYCFLCCSLWPEGYSIWKVALIDCWMGMGLIEYDTIEEAYDKGHSIIEYLKNACLLEAGYLEDREVRIHDIIRDMALSISSGCVDQSMNWIVQAGVGIHKIDSRDIEKWRSARKISLMCNYISELPHAISCYNLQYLSLQQNFWLNVIPPSLFKCLSSVTYLDLSWIPIKELPEEIGALVELQCLKLNQTLIKSLPVAIGQLTKLKYLNLSYMDFLEKIPYGVIPNLSKLQVLDLYGSRYAGCEEGFHSRSHMDYDEFRIEELSCLTRELKALGITIKKVSTLKKLLDIHGSHMRLLGLYKLSGETSLALTIPDSVLVLNITDCSELKEFSVTNKPQCYGDHLPRLEFLTFWDLPRIEKISMGHIQNLRVLYVGKAHQLMDMSCILKLPHLEQLDVSFCNKMKQLVHIKNKINTEVQDEMPIQGFRRLRILQLNSLPSLENFCNFSLDLPSLEYFDVFACPKLRRLPFGHAIVKLKSVMGEKTWWDNLKWDDENTTTLSYHSVYKCNNAYVRCSKAQVDDQSSSGLERFTAELVDLGQMYNDRRRG</sequence>
<dbReference type="InterPro" id="IPR027417">
    <property type="entry name" value="P-loop_NTPase"/>
</dbReference>
<dbReference type="GO" id="GO:0009626">
    <property type="term" value="P:plant-type hypersensitive response"/>
    <property type="evidence" value="ECO:0007669"/>
    <property type="project" value="UniProtKB-ARBA"/>
</dbReference>
<keyword evidence="4" id="KW-0547">Nucleotide-binding</keyword>
<feature type="coiled-coil region" evidence="5">
    <location>
        <begin position="86"/>
        <end position="113"/>
    </location>
</feature>
<dbReference type="FunFam" id="3.40.50.300:FF:001091">
    <property type="entry name" value="Probable disease resistance protein At1g61300"/>
    <property type="match status" value="1"/>
</dbReference>
<reference evidence="9 10" key="1">
    <citation type="journal article" date="2005" name="Nature">
        <title>The map-based sequence of the rice genome.</title>
        <authorList>
            <consortium name="International rice genome sequencing project (IRGSP)"/>
            <person name="Matsumoto T."/>
            <person name="Wu J."/>
            <person name="Kanamori H."/>
            <person name="Katayose Y."/>
            <person name="Fujisawa M."/>
            <person name="Namiki N."/>
            <person name="Mizuno H."/>
            <person name="Yamamoto K."/>
            <person name="Antonio B.A."/>
            <person name="Baba T."/>
            <person name="Sakata K."/>
            <person name="Nagamura Y."/>
            <person name="Aoki H."/>
            <person name="Arikawa K."/>
            <person name="Arita K."/>
            <person name="Bito T."/>
            <person name="Chiden Y."/>
            <person name="Fujitsuka N."/>
            <person name="Fukunaka R."/>
            <person name="Hamada M."/>
            <person name="Harada C."/>
            <person name="Hayashi A."/>
            <person name="Hijishita S."/>
            <person name="Honda M."/>
            <person name="Hosokawa S."/>
            <person name="Ichikawa Y."/>
            <person name="Idonuma A."/>
            <person name="Iijima M."/>
            <person name="Ikeda M."/>
            <person name="Ikeno M."/>
            <person name="Ito K."/>
            <person name="Ito S."/>
            <person name="Ito T."/>
            <person name="Ito Y."/>
            <person name="Ito Y."/>
            <person name="Iwabuchi A."/>
            <person name="Kamiya K."/>
            <person name="Karasawa W."/>
            <person name="Kurita K."/>
            <person name="Katagiri S."/>
            <person name="Kikuta A."/>
            <person name="Kobayashi H."/>
            <person name="Kobayashi N."/>
            <person name="Machita K."/>
            <person name="Maehara T."/>
            <person name="Masukawa M."/>
            <person name="Mizubayashi T."/>
            <person name="Mukai Y."/>
            <person name="Nagasaki H."/>
            <person name="Nagata Y."/>
            <person name="Naito S."/>
            <person name="Nakashima M."/>
            <person name="Nakama Y."/>
            <person name="Nakamichi Y."/>
            <person name="Nakamura M."/>
            <person name="Meguro A."/>
            <person name="Negishi M."/>
            <person name="Ohta I."/>
            <person name="Ohta T."/>
            <person name="Okamoto M."/>
            <person name="Ono N."/>
            <person name="Saji S."/>
            <person name="Sakaguchi M."/>
            <person name="Sakai K."/>
            <person name="Shibata M."/>
            <person name="Shimokawa T."/>
            <person name="Song J."/>
            <person name="Takazaki Y."/>
            <person name="Terasawa K."/>
            <person name="Tsugane M."/>
            <person name="Tsuji K."/>
            <person name="Ueda S."/>
            <person name="Waki K."/>
            <person name="Yamagata H."/>
            <person name="Yamamoto M."/>
            <person name="Yamamoto S."/>
            <person name="Yamane H."/>
            <person name="Yoshiki S."/>
            <person name="Yoshihara R."/>
            <person name="Yukawa K."/>
            <person name="Zhong H."/>
            <person name="Yano M."/>
            <person name="Yuan Q."/>
            <person name="Ouyang S."/>
            <person name="Liu J."/>
            <person name="Jones K.M."/>
            <person name="Gansberger K."/>
            <person name="Moffat K."/>
            <person name="Hill J."/>
            <person name="Bera J."/>
            <person name="Fadrosh D."/>
            <person name="Jin S."/>
            <person name="Johri S."/>
            <person name="Kim M."/>
            <person name="Overton L."/>
            <person name="Reardon M."/>
            <person name="Tsitrin T."/>
            <person name="Vuong H."/>
            <person name="Weaver B."/>
            <person name="Ciecko A."/>
            <person name="Tallon L."/>
            <person name="Jackson J."/>
            <person name="Pai G."/>
            <person name="Aken S.V."/>
            <person name="Utterback T."/>
            <person name="Reidmuller S."/>
            <person name="Feldblyum T."/>
            <person name="Hsiao J."/>
            <person name="Zismann V."/>
            <person name="Iobst S."/>
            <person name="de Vazeille A.R."/>
            <person name="Buell C.R."/>
            <person name="Ying K."/>
            <person name="Li Y."/>
            <person name="Lu T."/>
            <person name="Huang Y."/>
            <person name="Zhao Q."/>
            <person name="Feng Q."/>
            <person name="Zhang L."/>
            <person name="Zhu J."/>
            <person name="Weng Q."/>
            <person name="Mu J."/>
            <person name="Lu Y."/>
            <person name="Fan D."/>
            <person name="Liu Y."/>
            <person name="Guan J."/>
            <person name="Zhang Y."/>
            <person name="Yu S."/>
            <person name="Liu X."/>
            <person name="Zhang Y."/>
            <person name="Hong G."/>
            <person name="Han B."/>
            <person name="Choisne N."/>
            <person name="Demange N."/>
            <person name="Orjeda G."/>
            <person name="Samain S."/>
            <person name="Cattolico L."/>
            <person name="Pelletier E."/>
            <person name="Couloux A."/>
            <person name="Segurens B."/>
            <person name="Wincker P."/>
            <person name="D'Hont A."/>
            <person name="Scarpelli C."/>
            <person name="Weissenbach J."/>
            <person name="Salanoubat M."/>
            <person name="Quetier F."/>
            <person name="Yu Y."/>
            <person name="Kim H.R."/>
            <person name="Rambo T."/>
            <person name="Currie J."/>
            <person name="Collura K."/>
            <person name="Luo M."/>
            <person name="Yang T."/>
            <person name="Ammiraju J.S.S."/>
            <person name="Engler F."/>
            <person name="Soderlund C."/>
            <person name="Wing R.A."/>
            <person name="Palmer L.E."/>
            <person name="de la Bastide M."/>
            <person name="Spiegel L."/>
            <person name="Nascimento L."/>
            <person name="Zutavern T."/>
            <person name="O'Shaughnessy A."/>
            <person name="Dike S."/>
            <person name="Dedhia N."/>
            <person name="Preston R."/>
            <person name="Balija V."/>
            <person name="McCombie W.R."/>
            <person name="Chow T."/>
            <person name="Chen H."/>
            <person name="Chung M."/>
            <person name="Chen C."/>
            <person name="Shaw J."/>
            <person name="Wu H."/>
            <person name="Hsiao K."/>
            <person name="Chao Y."/>
            <person name="Chu M."/>
            <person name="Cheng C."/>
            <person name="Hour A."/>
            <person name="Lee P."/>
            <person name="Lin S."/>
            <person name="Lin Y."/>
            <person name="Liou J."/>
            <person name="Liu S."/>
            <person name="Hsing Y."/>
            <person name="Raghuvanshi S."/>
            <person name="Mohanty A."/>
            <person name="Bharti A.K."/>
            <person name="Gaur A."/>
            <person name="Gupta V."/>
            <person name="Kumar D."/>
            <person name="Ravi V."/>
            <person name="Vij S."/>
            <person name="Kapur A."/>
            <person name="Khurana P."/>
            <person name="Khurana P."/>
            <person name="Khurana J.P."/>
            <person name="Tyagi A.K."/>
            <person name="Gaikwad K."/>
            <person name="Singh A."/>
            <person name="Dalal V."/>
            <person name="Srivastava S."/>
            <person name="Dixit A."/>
            <person name="Pal A.K."/>
            <person name="Ghazi I.A."/>
            <person name="Yadav M."/>
            <person name="Pandit A."/>
            <person name="Bhargava A."/>
            <person name="Sureshbabu K."/>
            <person name="Batra K."/>
            <person name="Sharma T.R."/>
            <person name="Mohapatra T."/>
            <person name="Singh N.K."/>
            <person name="Messing J."/>
            <person name="Nelson A.B."/>
            <person name="Fuks G."/>
            <person name="Kavchok S."/>
            <person name="Keizer G."/>
            <person name="Linton E."/>
            <person name="Llaca V."/>
            <person name="Song R."/>
            <person name="Tanyolac B."/>
            <person name="Young S."/>
            <person name="Ho-Il K."/>
            <person name="Hahn J.H."/>
            <person name="Sangsakoo G."/>
            <person name="Vanavichit A."/>
            <person name="de Mattos Luiz.A.T."/>
            <person name="Zimmer P.D."/>
            <person name="Malone G."/>
            <person name="Dellagostin O."/>
            <person name="de Oliveira A.C."/>
            <person name="Bevan M."/>
            <person name="Bancroft I."/>
            <person name="Minx P."/>
            <person name="Cordum H."/>
            <person name="Wilson R."/>
            <person name="Cheng Z."/>
            <person name="Jin W."/>
            <person name="Jiang J."/>
            <person name="Leong S.A."/>
            <person name="Iwama H."/>
            <person name="Gojobori T."/>
            <person name="Itoh T."/>
            <person name="Niimura Y."/>
            <person name="Fujii Y."/>
            <person name="Habara T."/>
            <person name="Sakai H."/>
            <person name="Sato Y."/>
            <person name="Wilson G."/>
            <person name="Kumar K."/>
            <person name="McCouch S."/>
            <person name="Juretic N."/>
            <person name="Hoen D."/>
            <person name="Wright S."/>
            <person name="Bruskiewich R."/>
            <person name="Bureau T."/>
            <person name="Miyao A."/>
            <person name="Hirochika H."/>
            <person name="Nishikawa T."/>
            <person name="Kadowaki K."/>
            <person name="Sugiura M."/>
            <person name="Burr B."/>
            <person name="Sasaki T."/>
        </authorList>
    </citation>
    <scope>NUCLEOTIDE SEQUENCE [LARGE SCALE GENOMIC DNA]</scope>
    <source>
        <strain evidence="10">cv. Nipponbare</strain>
    </source>
</reference>
<dbReference type="PRINTS" id="PR00364">
    <property type="entry name" value="DISEASERSIST"/>
</dbReference>
<dbReference type="InterPro" id="IPR050905">
    <property type="entry name" value="Plant_NBS-LRR"/>
</dbReference>
<dbReference type="GO" id="GO:0002758">
    <property type="term" value="P:innate immune response-activating signaling pathway"/>
    <property type="evidence" value="ECO:0007669"/>
    <property type="project" value="UniProtKB-ARBA"/>
</dbReference>
<keyword evidence="3" id="KW-0611">Plant defense</keyword>
<organism evidence="9 10">
    <name type="scientific">Oryza sativa subsp. japonica</name>
    <name type="common">Rice</name>
    <dbReference type="NCBI Taxonomy" id="39947"/>
    <lineage>
        <taxon>Eukaryota</taxon>
        <taxon>Viridiplantae</taxon>
        <taxon>Streptophyta</taxon>
        <taxon>Embryophyta</taxon>
        <taxon>Tracheophyta</taxon>
        <taxon>Spermatophyta</taxon>
        <taxon>Magnoliopsida</taxon>
        <taxon>Liliopsida</taxon>
        <taxon>Poales</taxon>
        <taxon>Poaceae</taxon>
        <taxon>BOP clade</taxon>
        <taxon>Oryzoideae</taxon>
        <taxon>Oryzeae</taxon>
        <taxon>Oryzinae</taxon>
        <taxon>Oryza</taxon>
        <taxon>Oryza sativa</taxon>
    </lineage>
</organism>
<evidence type="ECO:0000256" key="3">
    <source>
        <dbReference type="ARBA" id="ARBA00022821"/>
    </source>
</evidence>
<feature type="domain" description="Disease resistance protein winged helix" evidence="7">
    <location>
        <begin position="469"/>
        <end position="536"/>
    </location>
</feature>
<feature type="domain" description="Disease resistance R13L4/SHOC-2-like LRR" evidence="8">
    <location>
        <begin position="573"/>
        <end position="896"/>
    </location>
</feature>
<dbReference type="InterPro" id="IPR036388">
    <property type="entry name" value="WH-like_DNA-bd_sf"/>
</dbReference>
<proteinExistence type="inferred from homology"/>
<dbReference type="KEGG" id="dosa:Os01g0956800"/>
<dbReference type="EMBL" id="AP008207">
    <property type="protein sequence ID" value="BAF07357.2"/>
    <property type="molecule type" value="Genomic_DNA"/>
</dbReference>
<dbReference type="SUPFAM" id="SSF52540">
    <property type="entry name" value="P-loop containing nucleoside triphosphate hydrolases"/>
    <property type="match status" value="1"/>
</dbReference>
<dbReference type="InterPro" id="IPR058922">
    <property type="entry name" value="WHD_DRP"/>
</dbReference>
<reference evidence="10" key="2">
    <citation type="journal article" date="2008" name="Nucleic Acids Res.">
        <title>The rice annotation project database (RAP-DB): 2008 update.</title>
        <authorList>
            <consortium name="The rice annotation project (RAP)"/>
        </authorList>
    </citation>
    <scope>GENOME REANNOTATION</scope>
    <source>
        <strain evidence="10">cv. Nipponbare</strain>
    </source>
</reference>
<evidence type="ECO:0000313" key="9">
    <source>
        <dbReference type="EMBL" id="BAF07357.2"/>
    </source>
</evidence>
<evidence type="ECO:0000259" key="7">
    <source>
        <dbReference type="Pfam" id="PF23559"/>
    </source>
</evidence>
<keyword evidence="5" id="KW-0175">Coiled coil</keyword>
<dbReference type="Gene3D" id="1.10.8.430">
    <property type="entry name" value="Helical domain of apoptotic protease-activating factors"/>
    <property type="match status" value="1"/>
</dbReference>
<dbReference type="Pfam" id="PF00931">
    <property type="entry name" value="NB-ARC"/>
    <property type="match status" value="1"/>
</dbReference>
<dbReference type="PANTHER" id="PTHR33463:SF204">
    <property type="entry name" value="NB-ARC DOMAIN-CONTAINING PROTEIN"/>
    <property type="match status" value="1"/>
</dbReference>
<gene>
    <name evidence="9" type="ordered locus">Os01g0956800</name>
</gene>
<evidence type="ECO:0000256" key="5">
    <source>
        <dbReference type="SAM" id="Coils"/>
    </source>
</evidence>
<comment type="similarity">
    <text evidence="1">Belongs to the disease resistance NB-LRR family.</text>
</comment>
<keyword evidence="2" id="KW-0677">Repeat</keyword>
<dbReference type="PANTHER" id="PTHR33463">
    <property type="entry name" value="NB-ARC DOMAIN-CONTAINING PROTEIN-RELATED"/>
    <property type="match status" value="1"/>
</dbReference>
<dbReference type="Proteomes" id="UP000000763">
    <property type="component" value="Chromosome 1"/>
</dbReference>
<evidence type="ECO:0000256" key="2">
    <source>
        <dbReference type="ARBA" id="ARBA00022737"/>
    </source>
</evidence>
<dbReference type="FunFam" id="1.10.8.430:FF:000003">
    <property type="entry name" value="Probable disease resistance protein At5g66910"/>
    <property type="match status" value="1"/>
</dbReference>
<evidence type="ECO:0000259" key="6">
    <source>
        <dbReference type="Pfam" id="PF00931"/>
    </source>
</evidence>
<keyword evidence="4" id="KW-0067">ATP-binding</keyword>
<evidence type="ECO:0000256" key="1">
    <source>
        <dbReference type="ARBA" id="ARBA00008894"/>
    </source>
</evidence>
<dbReference type="InterPro" id="IPR002182">
    <property type="entry name" value="NB-ARC"/>
</dbReference>
<evidence type="ECO:0000256" key="4">
    <source>
        <dbReference type="ARBA" id="ARBA00022840"/>
    </source>
</evidence>
<dbReference type="Pfam" id="PF23598">
    <property type="entry name" value="LRR_14"/>
    <property type="match status" value="1"/>
</dbReference>
<dbReference type="SUPFAM" id="SSF52058">
    <property type="entry name" value="L domain-like"/>
    <property type="match status" value="1"/>
</dbReference>
<accession>Q0JFX1</accession>
<dbReference type="AlphaFoldDB" id="Q0JFX1"/>
<evidence type="ECO:0000259" key="8">
    <source>
        <dbReference type="Pfam" id="PF23598"/>
    </source>
</evidence>
<dbReference type="GO" id="GO:0042742">
    <property type="term" value="P:defense response to bacterium"/>
    <property type="evidence" value="ECO:0007669"/>
    <property type="project" value="UniProtKB-ARBA"/>
</dbReference>
<protein>
    <submittedName>
        <fullName evidence="9">Os01g0956800 protein</fullName>
    </submittedName>
</protein>
<dbReference type="Gene3D" id="3.40.50.300">
    <property type="entry name" value="P-loop containing nucleotide triphosphate hydrolases"/>
    <property type="match status" value="1"/>
</dbReference>
<dbReference type="InterPro" id="IPR055414">
    <property type="entry name" value="LRR_R13L4/SHOC2-like"/>
</dbReference>
<dbReference type="InterPro" id="IPR032675">
    <property type="entry name" value="LRR_dom_sf"/>
</dbReference>
<dbReference type="Gene3D" id="3.80.10.10">
    <property type="entry name" value="Ribonuclease Inhibitor"/>
    <property type="match status" value="2"/>
</dbReference>
<dbReference type="GO" id="GO:0005524">
    <property type="term" value="F:ATP binding"/>
    <property type="evidence" value="ECO:0007669"/>
    <property type="project" value="UniProtKB-KW"/>
</dbReference>
<dbReference type="Gene3D" id="1.10.10.10">
    <property type="entry name" value="Winged helix-like DNA-binding domain superfamily/Winged helix DNA-binding domain"/>
    <property type="match status" value="1"/>
</dbReference>
<dbReference type="Pfam" id="PF23559">
    <property type="entry name" value="WHD_DRP"/>
    <property type="match status" value="1"/>
</dbReference>
<name>Q0JFX1_ORYSJ</name>
<dbReference type="FunFam" id="1.10.10.10:FF:000322">
    <property type="entry name" value="Probable disease resistance protein At1g63360"/>
    <property type="match status" value="1"/>
</dbReference>